<evidence type="ECO:0000313" key="1">
    <source>
        <dbReference type="EMBL" id="MCI55172.1"/>
    </source>
</evidence>
<proteinExistence type="predicted"/>
<comment type="caution">
    <text evidence="1">The sequence shown here is derived from an EMBL/GenBank/DDBJ whole genome shotgun (WGS) entry which is preliminary data.</text>
</comment>
<protein>
    <submittedName>
        <fullName evidence="1">Uncharacterized protein</fullName>
    </submittedName>
</protein>
<name>A0A392T329_9FABA</name>
<dbReference type="AlphaFoldDB" id="A0A392T329"/>
<evidence type="ECO:0000313" key="2">
    <source>
        <dbReference type="Proteomes" id="UP000265520"/>
    </source>
</evidence>
<dbReference type="EMBL" id="LXQA010491874">
    <property type="protein sequence ID" value="MCI55172.1"/>
    <property type="molecule type" value="Genomic_DNA"/>
</dbReference>
<sequence length="56" mass="6163">LTRREIDTSACGCLGAWMGRKETCLCKFDWTFPTCGTGVKDFTVGWAALKAASSKW</sequence>
<accession>A0A392T329</accession>
<organism evidence="1 2">
    <name type="scientific">Trifolium medium</name>
    <dbReference type="NCBI Taxonomy" id="97028"/>
    <lineage>
        <taxon>Eukaryota</taxon>
        <taxon>Viridiplantae</taxon>
        <taxon>Streptophyta</taxon>
        <taxon>Embryophyta</taxon>
        <taxon>Tracheophyta</taxon>
        <taxon>Spermatophyta</taxon>
        <taxon>Magnoliopsida</taxon>
        <taxon>eudicotyledons</taxon>
        <taxon>Gunneridae</taxon>
        <taxon>Pentapetalae</taxon>
        <taxon>rosids</taxon>
        <taxon>fabids</taxon>
        <taxon>Fabales</taxon>
        <taxon>Fabaceae</taxon>
        <taxon>Papilionoideae</taxon>
        <taxon>50 kb inversion clade</taxon>
        <taxon>NPAAA clade</taxon>
        <taxon>Hologalegina</taxon>
        <taxon>IRL clade</taxon>
        <taxon>Trifolieae</taxon>
        <taxon>Trifolium</taxon>
    </lineage>
</organism>
<keyword evidence="2" id="KW-1185">Reference proteome</keyword>
<dbReference type="Proteomes" id="UP000265520">
    <property type="component" value="Unassembled WGS sequence"/>
</dbReference>
<feature type="non-terminal residue" evidence="1">
    <location>
        <position position="1"/>
    </location>
</feature>
<reference evidence="1 2" key="1">
    <citation type="journal article" date="2018" name="Front. Plant Sci.">
        <title>Red Clover (Trifolium pratense) and Zigzag Clover (T. medium) - A Picture of Genomic Similarities and Differences.</title>
        <authorList>
            <person name="Dluhosova J."/>
            <person name="Istvanek J."/>
            <person name="Nedelnik J."/>
            <person name="Repkova J."/>
        </authorList>
    </citation>
    <scope>NUCLEOTIDE SEQUENCE [LARGE SCALE GENOMIC DNA]</scope>
    <source>
        <strain evidence="2">cv. 10/8</strain>
        <tissue evidence="1">Leaf</tissue>
    </source>
</reference>